<name>A0ABN7AYV1_9HEMI</name>
<evidence type="ECO:0000256" key="1">
    <source>
        <dbReference type="SAM" id="MobiDB-lite"/>
    </source>
</evidence>
<evidence type="ECO:0000313" key="3">
    <source>
        <dbReference type="Proteomes" id="UP001307889"/>
    </source>
</evidence>
<protein>
    <recommendedName>
        <fullName evidence="4">BED-type domain-containing protein</fullName>
    </recommendedName>
</protein>
<reference evidence="2 3" key="1">
    <citation type="submission" date="2023-09" db="EMBL/GenBank/DDBJ databases">
        <title>Nesidiocoris tenuis whole genome shotgun sequence.</title>
        <authorList>
            <person name="Shibata T."/>
            <person name="Shimoda M."/>
            <person name="Kobayashi T."/>
            <person name="Uehara T."/>
        </authorList>
    </citation>
    <scope>NUCLEOTIDE SEQUENCE [LARGE SCALE GENOMIC DNA]</scope>
    <source>
        <strain evidence="2 3">Japan</strain>
    </source>
</reference>
<accession>A0ABN7AYV1</accession>
<feature type="region of interest" description="Disordered" evidence="1">
    <location>
        <begin position="79"/>
        <end position="105"/>
    </location>
</feature>
<dbReference type="EMBL" id="AP028916">
    <property type="protein sequence ID" value="BES97333.1"/>
    <property type="molecule type" value="Genomic_DNA"/>
</dbReference>
<evidence type="ECO:0008006" key="4">
    <source>
        <dbReference type="Google" id="ProtNLM"/>
    </source>
</evidence>
<sequence length="105" mass="11909">MSVKSRHLYNSKWELTYRWLKASVLGRKHYYCSCCRKDLKLGGGLANVEMHATREKHMKNEANWEEELLFPPDVLDEEAADDDGGCTSTCPMTQNNGTTATPVPM</sequence>
<dbReference type="Proteomes" id="UP001307889">
    <property type="component" value="Chromosome 8"/>
</dbReference>
<gene>
    <name evidence="2" type="ORF">NTJ_10147</name>
</gene>
<evidence type="ECO:0000313" key="2">
    <source>
        <dbReference type="EMBL" id="BES97333.1"/>
    </source>
</evidence>
<keyword evidence="3" id="KW-1185">Reference proteome</keyword>
<feature type="compositionally biased region" description="Polar residues" evidence="1">
    <location>
        <begin position="86"/>
        <end position="105"/>
    </location>
</feature>
<proteinExistence type="predicted"/>
<organism evidence="2 3">
    <name type="scientific">Nesidiocoris tenuis</name>
    <dbReference type="NCBI Taxonomy" id="355587"/>
    <lineage>
        <taxon>Eukaryota</taxon>
        <taxon>Metazoa</taxon>
        <taxon>Ecdysozoa</taxon>
        <taxon>Arthropoda</taxon>
        <taxon>Hexapoda</taxon>
        <taxon>Insecta</taxon>
        <taxon>Pterygota</taxon>
        <taxon>Neoptera</taxon>
        <taxon>Paraneoptera</taxon>
        <taxon>Hemiptera</taxon>
        <taxon>Heteroptera</taxon>
        <taxon>Panheteroptera</taxon>
        <taxon>Cimicomorpha</taxon>
        <taxon>Miridae</taxon>
        <taxon>Dicyphina</taxon>
        <taxon>Nesidiocoris</taxon>
    </lineage>
</organism>